<gene>
    <name evidence="3" type="ORF">GCM10010971_34800</name>
</gene>
<feature type="region of interest" description="Disordered" evidence="1">
    <location>
        <begin position="49"/>
        <end position="80"/>
    </location>
</feature>
<keyword evidence="2" id="KW-0472">Membrane</keyword>
<comment type="caution">
    <text evidence="3">The sequence shown here is derived from an EMBL/GenBank/DDBJ whole genome shotgun (WGS) entry which is preliminary data.</text>
</comment>
<dbReference type="Proteomes" id="UP000621859">
    <property type="component" value="Unassembled WGS sequence"/>
</dbReference>
<evidence type="ECO:0000313" key="3">
    <source>
        <dbReference type="EMBL" id="GGP27661.1"/>
    </source>
</evidence>
<proteinExistence type="predicted"/>
<accession>A0ABQ2PQP5</accession>
<keyword evidence="4" id="KW-1185">Reference proteome</keyword>
<reference evidence="4" key="1">
    <citation type="journal article" date="2019" name="Int. J. Syst. Evol. Microbiol.">
        <title>The Global Catalogue of Microorganisms (GCM) 10K type strain sequencing project: providing services to taxonomists for standard genome sequencing and annotation.</title>
        <authorList>
            <consortium name="The Broad Institute Genomics Platform"/>
            <consortium name="The Broad Institute Genome Sequencing Center for Infectious Disease"/>
            <person name="Wu L."/>
            <person name="Ma J."/>
        </authorList>
    </citation>
    <scope>NUCLEOTIDE SEQUENCE [LARGE SCALE GENOMIC DNA]</scope>
    <source>
        <strain evidence="4">CGMCC 1.8860</strain>
    </source>
</reference>
<dbReference type="EMBL" id="BMLY01000007">
    <property type="protein sequence ID" value="GGP27661.1"/>
    <property type="molecule type" value="Genomic_DNA"/>
</dbReference>
<name>A0ABQ2PQP5_9NEIS</name>
<organism evidence="3 4">
    <name type="scientific">Silvimonas amylolytica</name>
    <dbReference type="NCBI Taxonomy" id="449663"/>
    <lineage>
        <taxon>Bacteria</taxon>
        <taxon>Pseudomonadati</taxon>
        <taxon>Pseudomonadota</taxon>
        <taxon>Betaproteobacteria</taxon>
        <taxon>Neisseriales</taxon>
        <taxon>Chitinibacteraceae</taxon>
        <taxon>Silvimonas</taxon>
    </lineage>
</organism>
<keyword evidence="2" id="KW-0812">Transmembrane</keyword>
<evidence type="ECO:0000256" key="2">
    <source>
        <dbReference type="SAM" id="Phobius"/>
    </source>
</evidence>
<protein>
    <submittedName>
        <fullName evidence="3">Uncharacterized protein</fullName>
    </submittedName>
</protein>
<evidence type="ECO:0000256" key="1">
    <source>
        <dbReference type="SAM" id="MobiDB-lite"/>
    </source>
</evidence>
<sequence length="80" mass="8231">MMTEPIHAEQMKKGGTGPLGFWLVFVASAAFSGLLAFNAVAGLISTSGRSAQPIAHPGDGHGLRPRPGHVLAGQVSQSPR</sequence>
<feature type="transmembrane region" description="Helical" evidence="2">
    <location>
        <begin position="20"/>
        <end position="44"/>
    </location>
</feature>
<keyword evidence="2" id="KW-1133">Transmembrane helix</keyword>
<evidence type="ECO:0000313" key="4">
    <source>
        <dbReference type="Proteomes" id="UP000621859"/>
    </source>
</evidence>